<dbReference type="GeneID" id="19280045"/>
<gene>
    <name evidence="6" type="ORF">PFICI_15032</name>
</gene>
<protein>
    <recommendedName>
        <fullName evidence="8">Malic acid transport protein</fullName>
    </recommendedName>
</protein>
<evidence type="ECO:0000313" key="6">
    <source>
        <dbReference type="EMBL" id="ETS73427.1"/>
    </source>
</evidence>
<evidence type="ECO:0000256" key="2">
    <source>
        <dbReference type="ARBA" id="ARBA00022692"/>
    </source>
</evidence>
<reference evidence="7" key="1">
    <citation type="journal article" date="2015" name="BMC Genomics">
        <title>Genomic and transcriptomic analysis of the endophytic fungus Pestalotiopsis fici reveals its lifestyle and high potential for synthesis of natural products.</title>
        <authorList>
            <person name="Wang X."/>
            <person name="Zhang X."/>
            <person name="Liu L."/>
            <person name="Xiang M."/>
            <person name="Wang W."/>
            <person name="Sun X."/>
            <person name="Che Y."/>
            <person name="Guo L."/>
            <person name="Liu G."/>
            <person name="Guo L."/>
            <person name="Wang C."/>
            <person name="Yin W.B."/>
            <person name="Stadler M."/>
            <person name="Zhang X."/>
            <person name="Liu X."/>
        </authorList>
    </citation>
    <scope>NUCLEOTIDE SEQUENCE [LARGE SCALE GENOMIC DNA]</scope>
    <source>
        <strain evidence="7">W106-1 / CGMCC3.15140</strain>
    </source>
</reference>
<dbReference type="InterPro" id="IPR004695">
    <property type="entry name" value="SLAC1/Mae1/Ssu1/TehA"/>
</dbReference>
<dbReference type="Gene3D" id="1.50.10.150">
    <property type="entry name" value="Voltage-dependent anion channel"/>
    <property type="match status" value="1"/>
</dbReference>
<proteinExistence type="predicted"/>
<feature type="transmembrane region" description="Helical" evidence="5">
    <location>
        <begin position="378"/>
        <end position="398"/>
    </location>
</feature>
<feature type="transmembrane region" description="Helical" evidence="5">
    <location>
        <begin position="151"/>
        <end position="169"/>
    </location>
</feature>
<keyword evidence="7" id="KW-1185">Reference proteome</keyword>
<dbReference type="STRING" id="1229662.W3WJV4"/>
<dbReference type="OrthoDB" id="2901184at2759"/>
<keyword evidence="3 5" id="KW-1133">Transmembrane helix</keyword>
<organism evidence="6 7">
    <name type="scientific">Pestalotiopsis fici (strain W106-1 / CGMCC3.15140)</name>
    <dbReference type="NCBI Taxonomy" id="1229662"/>
    <lineage>
        <taxon>Eukaryota</taxon>
        <taxon>Fungi</taxon>
        <taxon>Dikarya</taxon>
        <taxon>Ascomycota</taxon>
        <taxon>Pezizomycotina</taxon>
        <taxon>Sordariomycetes</taxon>
        <taxon>Xylariomycetidae</taxon>
        <taxon>Amphisphaeriales</taxon>
        <taxon>Sporocadaceae</taxon>
        <taxon>Pestalotiopsis</taxon>
    </lineage>
</organism>
<name>W3WJV4_PESFW</name>
<dbReference type="EMBL" id="KI912122">
    <property type="protein sequence ID" value="ETS73427.1"/>
    <property type="molecule type" value="Genomic_DNA"/>
</dbReference>
<evidence type="ECO:0000256" key="5">
    <source>
        <dbReference type="SAM" id="Phobius"/>
    </source>
</evidence>
<dbReference type="Proteomes" id="UP000030651">
    <property type="component" value="Unassembled WGS sequence"/>
</dbReference>
<feature type="transmembrane region" description="Helical" evidence="5">
    <location>
        <begin position="106"/>
        <end position="131"/>
    </location>
</feature>
<dbReference type="InParanoid" id="W3WJV4"/>
<evidence type="ECO:0000256" key="1">
    <source>
        <dbReference type="ARBA" id="ARBA00004141"/>
    </source>
</evidence>
<feature type="transmembrane region" description="Helical" evidence="5">
    <location>
        <begin position="256"/>
        <end position="284"/>
    </location>
</feature>
<dbReference type="Pfam" id="PF03595">
    <property type="entry name" value="SLAC1"/>
    <property type="match status" value="1"/>
</dbReference>
<dbReference type="AlphaFoldDB" id="W3WJV4"/>
<dbReference type="GO" id="GO:0015140">
    <property type="term" value="F:malate transmembrane transporter activity"/>
    <property type="evidence" value="ECO:0007669"/>
    <property type="project" value="InterPro"/>
</dbReference>
<dbReference type="GO" id="GO:0016020">
    <property type="term" value="C:membrane"/>
    <property type="evidence" value="ECO:0007669"/>
    <property type="project" value="UniProtKB-SubCell"/>
</dbReference>
<evidence type="ECO:0000256" key="4">
    <source>
        <dbReference type="ARBA" id="ARBA00023136"/>
    </source>
</evidence>
<dbReference type="InterPro" id="IPR030185">
    <property type="entry name" value="Mae1"/>
</dbReference>
<feature type="transmembrane region" description="Helical" evidence="5">
    <location>
        <begin position="189"/>
        <end position="209"/>
    </location>
</feature>
<dbReference type="OMA" id="FYHYPYT"/>
<dbReference type="RefSeq" id="XP_007841804.1">
    <property type="nucleotide sequence ID" value="XM_007843613.1"/>
</dbReference>
<dbReference type="KEGG" id="pfy:PFICI_15032"/>
<dbReference type="HOGENOM" id="CLU_030057_2_1_1"/>
<feature type="transmembrane region" description="Helical" evidence="5">
    <location>
        <begin position="221"/>
        <end position="244"/>
    </location>
</feature>
<evidence type="ECO:0000313" key="7">
    <source>
        <dbReference type="Proteomes" id="UP000030651"/>
    </source>
</evidence>
<dbReference type="PANTHER" id="PTHR31162:SF3">
    <property type="entry name" value="TRANSPORTER_MALIC ACID TRANSPORT PROTEIN, PUTATIVE-RELATED"/>
    <property type="match status" value="1"/>
</dbReference>
<evidence type="ECO:0008006" key="8">
    <source>
        <dbReference type="Google" id="ProtNLM"/>
    </source>
</evidence>
<feature type="transmembrane region" description="Helical" evidence="5">
    <location>
        <begin position="296"/>
        <end position="316"/>
    </location>
</feature>
<feature type="transmembrane region" description="Helical" evidence="5">
    <location>
        <begin position="336"/>
        <end position="357"/>
    </location>
</feature>
<dbReference type="PANTHER" id="PTHR31162">
    <property type="entry name" value="MALIC ACID TRANSPORT PROTEIN-RELATED"/>
    <property type="match status" value="1"/>
</dbReference>
<dbReference type="eggNOG" id="ENOG502R08Y">
    <property type="taxonomic scope" value="Eukaryota"/>
</dbReference>
<keyword evidence="4 5" id="KW-0472">Membrane</keyword>
<feature type="transmembrane region" description="Helical" evidence="5">
    <location>
        <begin position="404"/>
        <end position="424"/>
    </location>
</feature>
<dbReference type="CDD" id="cd09317">
    <property type="entry name" value="TDT_Mae1_like"/>
    <property type="match status" value="1"/>
</dbReference>
<sequence length="444" mass="49886">MSGLMVPDPGTIANGYVTPREEHFDIHESPGAFASAHEKRAFANRQHQPNAESLARMISNARKPTFGGKVGIKDRICCYQWTYFTMNMATGGVANVLHSIPFRSDWLYYVGLVFFIFNICLFLLNCVCITLRFRMVPGSFMHAFNDQTESLFIPAVVSPSLSAMIMINICEYGVPYTGLWLQRVAQLLFWIYVATSFTSSAAMYLTLWSTQIFPIHTMTPVWVFPAYPLLLAAPFATNLIKAVINSEADVLVNFTALAFCAITVQGTGFLISFMICAAFLYRLMTQKLPRDMQRPGVFISIGPSGFTCAGLVALGTQTEQIIPADFPGREHAIYSAHFFSIMLGLWLWGLSLWFFLVSVGSLHKYLRREHKMPFQMTWWSFVFPNTALVTATLAMGKALSSKGLQIFGCVMAALLIVVWVLVFLRMIKGLWQRELLWPKGLEAE</sequence>
<keyword evidence="2 5" id="KW-0812">Transmembrane</keyword>
<evidence type="ECO:0000256" key="3">
    <source>
        <dbReference type="ARBA" id="ARBA00022989"/>
    </source>
</evidence>
<comment type="subcellular location">
    <subcellularLocation>
        <location evidence="1">Membrane</location>
        <topology evidence="1">Multi-pass membrane protein</topology>
    </subcellularLocation>
</comment>
<dbReference type="InterPro" id="IPR038665">
    <property type="entry name" value="Voltage-dep_anion_channel_sf"/>
</dbReference>
<accession>W3WJV4</accession>